<feature type="transmembrane region" description="Helical" evidence="1">
    <location>
        <begin position="59"/>
        <end position="80"/>
    </location>
</feature>
<accession>A0ABV6QTA3</accession>
<keyword evidence="3" id="KW-0378">Hydrolase</keyword>
<dbReference type="InterPro" id="IPR036691">
    <property type="entry name" value="Endo/exonu/phosph_ase_sf"/>
</dbReference>
<keyword evidence="4" id="KW-1185">Reference proteome</keyword>
<keyword evidence="1" id="KW-0812">Transmembrane</keyword>
<feature type="transmembrane region" description="Helical" evidence="1">
    <location>
        <begin position="35"/>
        <end position="52"/>
    </location>
</feature>
<keyword evidence="1" id="KW-0472">Membrane</keyword>
<evidence type="ECO:0000256" key="1">
    <source>
        <dbReference type="SAM" id="Phobius"/>
    </source>
</evidence>
<dbReference type="SUPFAM" id="SSF56219">
    <property type="entry name" value="DNase I-like"/>
    <property type="match status" value="1"/>
</dbReference>
<comment type="caution">
    <text evidence="3">The sequence shown here is derived from an EMBL/GenBank/DDBJ whole genome shotgun (WGS) entry which is preliminary data.</text>
</comment>
<dbReference type="RefSeq" id="WP_380050885.1">
    <property type="nucleotide sequence ID" value="NZ_JBHLTC010000029.1"/>
</dbReference>
<keyword evidence="1" id="KW-1133">Transmembrane helix</keyword>
<evidence type="ECO:0000313" key="3">
    <source>
        <dbReference type="EMBL" id="MFC0626842.1"/>
    </source>
</evidence>
<sequence>MRAVAIRSAVFLLVVGLPLFPGPLGGYTPFAQLSAFRPQGILLIALLCVLAFNRKSLRLYAVLGLALAVIAALNTAPRLLSTPEPAASGRTTLTVMGANILGGGASPETVAALIRTHQPAFVSLPEATEDVRKAIEAKLPGYRGHTIQTDDSPVSATSVLVSTRLGDVRFDAAGDPTSFGHVAVTGGALGELRLIAYHSFPPVPSAAGRWRDDLKAIGPWCADGKAVIVGDFNASIDHAPFRKALGDRCRSVAPSVGRGLIGTWPADRPAFVRTQIDHVVFTEGLAPIGFTAYDLKGSDHRAVVAKLAV</sequence>
<name>A0ABV6QTA3_9ACTN</name>
<protein>
    <submittedName>
        <fullName evidence="3">Endonuclease/exonuclease/phosphatase family protein</fullName>
    </submittedName>
</protein>
<feature type="domain" description="Endonuclease/exonuclease/phosphatase" evidence="2">
    <location>
        <begin position="98"/>
        <end position="300"/>
    </location>
</feature>
<proteinExistence type="predicted"/>
<organism evidence="3 4">
    <name type="scientific">Kribbella deserti</name>
    <dbReference type="NCBI Taxonomy" id="1926257"/>
    <lineage>
        <taxon>Bacteria</taxon>
        <taxon>Bacillati</taxon>
        <taxon>Actinomycetota</taxon>
        <taxon>Actinomycetes</taxon>
        <taxon>Propionibacteriales</taxon>
        <taxon>Kribbellaceae</taxon>
        <taxon>Kribbella</taxon>
    </lineage>
</organism>
<dbReference type="InterPro" id="IPR005135">
    <property type="entry name" value="Endo/exonuclease/phosphatase"/>
</dbReference>
<gene>
    <name evidence="3" type="ORF">ACFFGN_22370</name>
</gene>
<dbReference type="GO" id="GO:0004519">
    <property type="term" value="F:endonuclease activity"/>
    <property type="evidence" value="ECO:0007669"/>
    <property type="project" value="UniProtKB-KW"/>
</dbReference>
<dbReference type="Proteomes" id="UP001589890">
    <property type="component" value="Unassembled WGS sequence"/>
</dbReference>
<dbReference type="EMBL" id="JBHLTC010000029">
    <property type="protein sequence ID" value="MFC0626842.1"/>
    <property type="molecule type" value="Genomic_DNA"/>
</dbReference>
<dbReference type="Pfam" id="PF03372">
    <property type="entry name" value="Exo_endo_phos"/>
    <property type="match status" value="1"/>
</dbReference>
<dbReference type="Gene3D" id="3.60.10.10">
    <property type="entry name" value="Endonuclease/exonuclease/phosphatase"/>
    <property type="match status" value="1"/>
</dbReference>
<evidence type="ECO:0000313" key="4">
    <source>
        <dbReference type="Proteomes" id="UP001589890"/>
    </source>
</evidence>
<keyword evidence="3" id="KW-0540">Nuclease</keyword>
<reference evidence="3 4" key="1">
    <citation type="submission" date="2024-09" db="EMBL/GenBank/DDBJ databases">
        <authorList>
            <person name="Sun Q."/>
            <person name="Mori K."/>
        </authorList>
    </citation>
    <scope>NUCLEOTIDE SEQUENCE [LARGE SCALE GENOMIC DNA]</scope>
    <source>
        <strain evidence="3 4">CGMCC 1.15906</strain>
    </source>
</reference>
<keyword evidence="3" id="KW-0255">Endonuclease</keyword>
<evidence type="ECO:0000259" key="2">
    <source>
        <dbReference type="Pfam" id="PF03372"/>
    </source>
</evidence>